<dbReference type="EMBL" id="BK059122">
    <property type="protein sequence ID" value="DAE32413.1"/>
    <property type="molecule type" value="Genomic_DNA"/>
</dbReference>
<reference evidence="1" key="1">
    <citation type="journal article" date="2021" name="Proc. Natl. Acad. Sci. U.S.A.">
        <title>A Catalog of Tens of Thousands of Viruses from Human Metagenomes Reveals Hidden Associations with Chronic Diseases.</title>
        <authorList>
            <person name="Tisza M.J."/>
            <person name="Buck C.B."/>
        </authorList>
    </citation>
    <scope>NUCLEOTIDE SEQUENCE</scope>
    <source>
        <strain evidence="1">CtQiC1</strain>
    </source>
</reference>
<sequence>MYGRAMCIATIFIVTFGLNRSCASTALISMMLSNDDRRKLRYSNTAVELQCLRHQKHGGNADK</sequence>
<evidence type="ECO:0000313" key="1">
    <source>
        <dbReference type="EMBL" id="DAE32413.1"/>
    </source>
</evidence>
<proteinExistence type="predicted"/>
<organism evidence="1">
    <name type="scientific">virus sp. ctQiC1</name>
    <dbReference type="NCBI Taxonomy" id="2825817"/>
    <lineage>
        <taxon>Viruses</taxon>
    </lineage>
</organism>
<name>A0A8S5RMV8_9VIRU</name>
<protein>
    <submittedName>
        <fullName evidence="1">Uncharacterized protein</fullName>
    </submittedName>
</protein>
<accession>A0A8S5RMV8</accession>